<dbReference type="AlphaFoldDB" id="A0A645BJ45"/>
<comment type="caution">
    <text evidence="3">The sequence shown here is derived from an EMBL/GenBank/DDBJ whole genome shotgun (WGS) entry which is preliminary data.</text>
</comment>
<gene>
    <name evidence="3" type="primary">tnsB_2</name>
    <name evidence="3" type="ORF">SDC9_111468</name>
</gene>
<evidence type="ECO:0000259" key="2">
    <source>
        <dbReference type="Pfam" id="PF09299"/>
    </source>
</evidence>
<evidence type="ECO:0000256" key="1">
    <source>
        <dbReference type="SAM" id="MobiDB-lite"/>
    </source>
</evidence>
<reference evidence="3" key="1">
    <citation type="submission" date="2019-08" db="EMBL/GenBank/DDBJ databases">
        <authorList>
            <person name="Kucharzyk K."/>
            <person name="Murdoch R.W."/>
            <person name="Higgins S."/>
            <person name="Loffler F."/>
        </authorList>
    </citation>
    <scope>NUCLEOTIDE SEQUENCE</scope>
</reference>
<sequence length="334" mass="38024">MDNGELISKASNVINSELGITVKNEPAWRPDLKGIVESRFHLLNISTKAALPGAVLPDFAQRGAPDYRLDAKLTLTEFTQIVIHFILNHNGRLLERHPQPLPDVLADHVPPIPLELWKWGIHNRSGSLRKMEPEALRVALAQRDRAQVTAKGIKFHNLYYQCETAEAENWFSKARIKGGWKVEIAYHPRDMEKVYWLKGPQEYEDCVRTIDSIMLYPGESLEEILWLRGRQMAQKAAYSDVSLQSEVDSSRAVDEIIQRAGQAAKTIPLEAARMKAKPREIRKNRKVEAEKLRAEKRTGRAELSKAPPEVSSKPRSMSGLDAQFWQFAEEEEDD</sequence>
<feature type="region of interest" description="Disordered" evidence="1">
    <location>
        <begin position="277"/>
        <end position="334"/>
    </location>
</feature>
<protein>
    <submittedName>
        <fullName evidence="3">Transposon Tn7 transposition protein TnsB</fullName>
    </submittedName>
</protein>
<dbReference type="InterPro" id="IPR015378">
    <property type="entry name" value="Transposase-like_Mu_C"/>
</dbReference>
<feature type="domain" description="Transposase-like Mu C-terminal" evidence="2">
    <location>
        <begin position="138"/>
        <end position="195"/>
    </location>
</feature>
<accession>A0A645BJ45</accession>
<organism evidence="3">
    <name type="scientific">bioreactor metagenome</name>
    <dbReference type="NCBI Taxonomy" id="1076179"/>
    <lineage>
        <taxon>unclassified sequences</taxon>
        <taxon>metagenomes</taxon>
        <taxon>ecological metagenomes</taxon>
    </lineage>
</organism>
<evidence type="ECO:0000313" key="3">
    <source>
        <dbReference type="EMBL" id="MPM64581.1"/>
    </source>
</evidence>
<proteinExistence type="predicted"/>
<dbReference type="EMBL" id="VSSQ01020031">
    <property type="protein sequence ID" value="MPM64581.1"/>
    <property type="molecule type" value="Genomic_DNA"/>
</dbReference>
<name>A0A645BJ45_9ZZZZ</name>
<feature type="compositionally biased region" description="Basic and acidic residues" evidence="1">
    <location>
        <begin position="277"/>
        <end position="303"/>
    </location>
</feature>
<dbReference type="Pfam" id="PF09299">
    <property type="entry name" value="Mu-transpos_C"/>
    <property type="match status" value="1"/>
</dbReference>